<dbReference type="Proteomes" id="UP001230188">
    <property type="component" value="Unassembled WGS sequence"/>
</dbReference>
<organism evidence="3 4">
    <name type="scientific">Chrysophaeum taylorii</name>
    <dbReference type="NCBI Taxonomy" id="2483200"/>
    <lineage>
        <taxon>Eukaryota</taxon>
        <taxon>Sar</taxon>
        <taxon>Stramenopiles</taxon>
        <taxon>Ochrophyta</taxon>
        <taxon>Pelagophyceae</taxon>
        <taxon>Pelagomonadales</taxon>
        <taxon>Pelagomonadaceae</taxon>
        <taxon>Chrysophaeum</taxon>
    </lineage>
</organism>
<dbReference type="AlphaFoldDB" id="A0AAD7ULK1"/>
<name>A0AAD7ULK1_9STRA</name>
<evidence type="ECO:0000313" key="4">
    <source>
        <dbReference type="Proteomes" id="UP001230188"/>
    </source>
</evidence>
<dbReference type="EMBL" id="JAQMWT010000064">
    <property type="protein sequence ID" value="KAJ8611741.1"/>
    <property type="molecule type" value="Genomic_DNA"/>
</dbReference>
<keyword evidence="4" id="KW-1185">Reference proteome</keyword>
<comment type="caution">
    <text evidence="3">The sequence shown here is derived from an EMBL/GenBank/DDBJ whole genome shotgun (WGS) entry which is preliminary data.</text>
</comment>
<evidence type="ECO:0000256" key="1">
    <source>
        <dbReference type="ARBA" id="ARBA00001962"/>
    </source>
</evidence>
<accession>A0AAD7ULK1</accession>
<protein>
    <recommendedName>
        <fullName evidence="5">Phytanoyl-CoA dioxygenase</fullName>
    </recommendedName>
</protein>
<evidence type="ECO:0000313" key="3">
    <source>
        <dbReference type="EMBL" id="KAJ8611741.1"/>
    </source>
</evidence>
<dbReference type="Pfam" id="PF05721">
    <property type="entry name" value="PhyH"/>
    <property type="match status" value="1"/>
</dbReference>
<feature type="signal peptide" evidence="2">
    <location>
        <begin position="1"/>
        <end position="15"/>
    </location>
</feature>
<dbReference type="PANTHER" id="PTHR20883:SF49">
    <property type="entry name" value="PHYTANOYL-COA DIOXYGENASE"/>
    <property type="match status" value="1"/>
</dbReference>
<dbReference type="PANTHER" id="PTHR20883">
    <property type="entry name" value="PHYTANOYL-COA DIOXYGENASE DOMAIN CONTAINING 1"/>
    <property type="match status" value="1"/>
</dbReference>
<feature type="chain" id="PRO_5042183306" description="Phytanoyl-CoA dioxygenase" evidence="2">
    <location>
        <begin position="16"/>
        <end position="343"/>
    </location>
</feature>
<dbReference type="Gene3D" id="2.60.120.620">
    <property type="entry name" value="q2cbj1_9rhob like domain"/>
    <property type="match status" value="1"/>
</dbReference>
<sequence length="343" mass="36352">MIIILLLLLLPCASGAFTESLSTASRRELLGSSGGIVSGAAIAALLSQNKDTPRLATSSVAATASLRAQARAAGEAAAACAGTYARDGVTVVRGVVAPFWIELLREGCEEAQDEASDLAQFIGAPTDASTFFTDLELARRLPSFAAFALHGPCAAVASGITGSKSVRYLYDQLFLKPEGVSVPTPWHQDGGYWCAAGQDLCSVFVPLDVVKARECLAFLPGTHRWPLHNPSHFADGTPYMGTTLPPLPDIDAIIDDKNPPLQFDLQPGDVLVFSSRTVHGGRGNWGRALSTRWAGDDVRFWPRPGEGAVPTGNLHLNNGDPLAKNPDAFPLAWSTNDKLSSFL</sequence>
<dbReference type="SUPFAM" id="SSF51197">
    <property type="entry name" value="Clavaminate synthase-like"/>
    <property type="match status" value="1"/>
</dbReference>
<reference evidence="3" key="1">
    <citation type="submission" date="2023-01" db="EMBL/GenBank/DDBJ databases">
        <title>Metagenome sequencing of chrysophaentin producing Chrysophaeum taylorii.</title>
        <authorList>
            <person name="Davison J."/>
            <person name="Bewley C."/>
        </authorList>
    </citation>
    <scope>NUCLEOTIDE SEQUENCE</scope>
    <source>
        <strain evidence="3">NIES-1699</strain>
    </source>
</reference>
<proteinExistence type="predicted"/>
<gene>
    <name evidence="3" type="ORF">CTAYLR_009515</name>
</gene>
<keyword evidence="2" id="KW-0732">Signal</keyword>
<evidence type="ECO:0008006" key="5">
    <source>
        <dbReference type="Google" id="ProtNLM"/>
    </source>
</evidence>
<evidence type="ECO:0000256" key="2">
    <source>
        <dbReference type="SAM" id="SignalP"/>
    </source>
</evidence>
<dbReference type="InterPro" id="IPR008775">
    <property type="entry name" value="Phytyl_CoA_dOase-like"/>
</dbReference>
<comment type="cofactor">
    <cofactor evidence="1">
        <name>Fe cation</name>
        <dbReference type="ChEBI" id="CHEBI:24875"/>
    </cofactor>
</comment>